<accession>A0A8T8HTK8</accession>
<dbReference type="SUPFAM" id="SSF55797">
    <property type="entry name" value="PR-1-like"/>
    <property type="match status" value="1"/>
</dbReference>
<protein>
    <submittedName>
        <fullName evidence="3">CAP domain-containing protein</fullName>
    </submittedName>
</protein>
<dbReference type="Pfam" id="PF00188">
    <property type="entry name" value="CAP"/>
    <property type="match status" value="1"/>
</dbReference>
<name>A0A8T8HTK8_9PSEU</name>
<dbReference type="AlphaFoldDB" id="A0A8T8HTK8"/>
<evidence type="ECO:0000259" key="2">
    <source>
        <dbReference type="Pfam" id="PF00188"/>
    </source>
</evidence>
<dbReference type="InterPro" id="IPR014044">
    <property type="entry name" value="CAP_dom"/>
</dbReference>
<dbReference type="EMBL" id="CP072788">
    <property type="protein sequence ID" value="QTR01893.1"/>
    <property type="molecule type" value="Genomic_DNA"/>
</dbReference>
<dbReference type="InterPro" id="IPR035940">
    <property type="entry name" value="CAP_sf"/>
</dbReference>
<feature type="compositionally biased region" description="Low complexity" evidence="1">
    <location>
        <begin position="62"/>
        <end position="114"/>
    </location>
</feature>
<gene>
    <name evidence="3" type="ORF">J7S33_21875</name>
</gene>
<dbReference type="Proteomes" id="UP000671828">
    <property type="component" value="Chromosome"/>
</dbReference>
<dbReference type="Gene3D" id="3.40.33.10">
    <property type="entry name" value="CAP"/>
    <property type="match status" value="1"/>
</dbReference>
<proteinExistence type="predicted"/>
<evidence type="ECO:0000313" key="3">
    <source>
        <dbReference type="EMBL" id="QTR01893.1"/>
    </source>
</evidence>
<sequence length="236" mass="24308">MAARRGNRSVAGGLVGLLLGAAGATGVAVAGPDRLVPFGTTTAAQDDRVDDPGVGGGGVGQPARTAEPVATTTTTAAPTSTTTTTTTTTLATTTTATAEPTTAPPTTTTAPARPVSEAQRVVELVNEARAAAGCDAVRVDERVVDAAQGHSDDMSARGYFSHETPEGVDFATRMREAGYPDPGGENIAKGQRTPESVMKAWLGSEGHRRNVLDCRFTAMGVGLNTDGWYWTQDFGW</sequence>
<feature type="region of interest" description="Disordered" evidence="1">
    <location>
        <begin position="42"/>
        <end position="114"/>
    </location>
</feature>
<dbReference type="PANTHER" id="PTHR31157">
    <property type="entry name" value="SCP DOMAIN-CONTAINING PROTEIN"/>
    <property type="match status" value="1"/>
</dbReference>
<organism evidence="3 4">
    <name type="scientific">Saccharothrix algeriensis</name>
    <dbReference type="NCBI Taxonomy" id="173560"/>
    <lineage>
        <taxon>Bacteria</taxon>
        <taxon>Bacillati</taxon>
        <taxon>Actinomycetota</taxon>
        <taxon>Actinomycetes</taxon>
        <taxon>Pseudonocardiales</taxon>
        <taxon>Pseudonocardiaceae</taxon>
        <taxon>Saccharothrix</taxon>
    </lineage>
</organism>
<evidence type="ECO:0000256" key="1">
    <source>
        <dbReference type="SAM" id="MobiDB-lite"/>
    </source>
</evidence>
<dbReference type="PANTHER" id="PTHR31157:SF1">
    <property type="entry name" value="SCP DOMAIN-CONTAINING PROTEIN"/>
    <property type="match status" value="1"/>
</dbReference>
<dbReference type="CDD" id="cd05379">
    <property type="entry name" value="CAP_bacterial"/>
    <property type="match status" value="1"/>
</dbReference>
<evidence type="ECO:0000313" key="4">
    <source>
        <dbReference type="Proteomes" id="UP000671828"/>
    </source>
</evidence>
<reference evidence="3" key="1">
    <citation type="submission" date="2021-04" db="EMBL/GenBank/DDBJ databases">
        <title>Saccharothrix algeriensis WGS.</title>
        <authorList>
            <person name="Stuskova K."/>
            <person name="Hakalova E."/>
            <person name="Tebbal A.B."/>
            <person name="Eichmeier A."/>
        </authorList>
    </citation>
    <scope>NUCLEOTIDE SEQUENCE</scope>
    <source>
        <strain evidence="3">NRRL B-24137</strain>
    </source>
</reference>
<feature type="domain" description="SCP" evidence="2">
    <location>
        <begin position="122"/>
        <end position="234"/>
    </location>
</feature>